<dbReference type="GO" id="GO:0004601">
    <property type="term" value="F:peroxidase activity"/>
    <property type="evidence" value="ECO:0007669"/>
    <property type="project" value="InterPro"/>
</dbReference>
<dbReference type="Gene3D" id="1.10.520.10">
    <property type="match status" value="1"/>
</dbReference>
<dbReference type="InterPro" id="IPR019794">
    <property type="entry name" value="Peroxidases_AS"/>
</dbReference>
<evidence type="ECO:0000313" key="2">
    <source>
        <dbReference type="EMBL" id="URD79807.1"/>
    </source>
</evidence>
<proteinExistence type="predicted"/>
<dbReference type="Pfam" id="PF14223">
    <property type="entry name" value="Retrotran_gag_2"/>
    <property type="match status" value="1"/>
</dbReference>
<keyword evidence="3" id="KW-1185">Reference proteome</keyword>
<dbReference type="EMBL" id="CP097503">
    <property type="protein sequence ID" value="URD79807.1"/>
    <property type="molecule type" value="Genomic_DNA"/>
</dbReference>
<evidence type="ECO:0008006" key="4">
    <source>
        <dbReference type="Google" id="ProtNLM"/>
    </source>
</evidence>
<dbReference type="OrthoDB" id="781829at2759"/>
<sequence length="243" mass="27874">MGSGRGRMLVATMGGLVPEQRRHGSRAPPAALEQDSGRGADLLRIHFHDCFVRIPKLIKKNYDIWCIQMKVLLGSQDVWEFVENEFVEPSPIEEGAMNTEARKQLKDRRKKEKKALFTIYQGLDDTIFEIIALVNTSKEAWEMLQKAFGGVNKVVDKKEEEAEIRPIRNLQTMKVVEKILTKEAKRIGNVTAEEAWSLQKPRVDHLRIFESIAFAKILAEKKTKMEDKGYDPLTFEEACNEEK</sequence>
<protein>
    <recommendedName>
        <fullName evidence="4">DUF4219 domain-containing protein</fullName>
    </recommendedName>
</protein>
<gene>
    <name evidence="2" type="ORF">MUK42_23021</name>
</gene>
<dbReference type="AlphaFoldDB" id="A0A9E7EN54"/>
<evidence type="ECO:0000256" key="1">
    <source>
        <dbReference type="SAM" id="MobiDB-lite"/>
    </source>
</evidence>
<dbReference type="PROSITE" id="PS00436">
    <property type="entry name" value="PEROXIDASE_2"/>
    <property type="match status" value="1"/>
</dbReference>
<evidence type="ECO:0000313" key="3">
    <source>
        <dbReference type="Proteomes" id="UP001055439"/>
    </source>
</evidence>
<organism evidence="2 3">
    <name type="scientific">Musa troglodytarum</name>
    <name type="common">fe'i banana</name>
    <dbReference type="NCBI Taxonomy" id="320322"/>
    <lineage>
        <taxon>Eukaryota</taxon>
        <taxon>Viridiplantae</taxon>
        <taxon>Streptophyta</taxon>
        <taxon>Embryophyta</taxon>
        <taxon>Tracheophyta</taxon>
        <taxon>Spermatophyta</taxon>
        <taxon>Magnoliopsida</taxon>
        <taxon>Liliopsida</taxon>
        <taxon>Zingiberales</taxon>
        <taxon>Musaceae</taxon>
        <taxon>Musa</taxon>
    </lineage>
</organism>
<feature type="region of interest" description="Disordered" evidence="1">
    <location>
        <begin position="15"/>
        <end position="34"/>
    </location>
</feature>
<dbReference type="PANTHER" id="PTHR35317">
    <property type="entry name" value="OS04G0629600 PROTEIN"/>
    <property type="match status" value="1"/>
</dbReference>
<dbReference type="Proteomes" id="UP001055439">
    <property type="component" value="Chromosome 10"/>
</dbReference>
<dbReference type="PANTHER" id="PTHR35317:SF28">
    <property type="entry name" value="ZINC FINGER, CCHC-TYPE, RIBONUCLEASE H-LIKE DOMAIN, GAG-PRE-INTEGRASE DOMAIN PROTEIN-RELATED"/>
    <property type="match status" value="1"/>
</dbReference>
<reference evidence="2" key="1">
    <citation type="submission" date="2022-05" db="EMBL/GenBank/DDBJ databases">
        <title>The Musa troglodytarum L. genome provides insights into the mechanism of non-climacteric behaviour and enrichment of carotenoids.</title>
        <authorList>
            <person name="Wang J."/>
        </authorList>
    </citation>
    <scope>NUCLEOTIDE SEQUENCE</scope>
    <source>
        <tissue evidence="2">Leaf</tissue>
    </source>
</reference>
<name>A0A9E7EN54_9LILI</name>
<accession>A0A9E7EN54</accession>